<evidence type="ECO:0000313" key="3">
    <source>
        <dbReference type="Proteomes" id="UP001215280"/>
    </source>
</evidence>
<gene>
    <name evidence="2" type="ORF">DFH07DRAFT_1062976</name>
</gene>
<evidence type="ECO:0000313" key="2">
    <source>
        <dbReference type="EMBL" id="KAJ7746432.1"/>
    </source>
</evidence>
<dbReference type="AlphaFoldDB" id="A0AAD7IM86"/>
<keyword evidence="3" id="KW-1185">Reference proteome</keyword>
<evidence type="ECO:0000256" key="1">
    <source>
        <dbReference type="SAM" id="MobiDB-lite"/>
    </source>
</evidence>
<comment type="caution">
    <text evidence="2">The sequence shown here is derived from an EMBL/GenBank/DDBJ whole genome shotgun (WGS) entry which is preliminary data.</text>
</comment>
<proteinExistence type="predicted"/>
<reference evidence="2" key="1">
    <citation type="submission" date="2023-03" db="EMBL/GenBank/DDBJ databases">
        <title>Massive genome expansion in bonnet fungi (Mycena s.s.) driven by repeated elements and novel gene families across ecological guilds.</title>
        <authorList>
            <consortium name="Lawrence Berkeley National Laboratory"/>
            <person name="Harder C.B."/>
            <person name="Miyauchi S."/>
            <person name="Viragh M."/>
            <person name="Kuo A."/>
            <person name="Thoen E."/>
            <person name="Andreopoulos B."/>
            <person name="Lu D."/>
            <person name="Skrede I."/>
            <person name="Drula E."/>
            <person name="Henrissat B."/>
            <person name="Morin E."/>
            <person name="Kohler A."/>
            <person name="Barry K."/>
            <person name="LaButti K."/>
            <person name="Morin E."/>
            <person name="Salamov A."/>
            <person name="Lipzen A."/>
            <person name="Mereny Z."/>
            <person name="Hegedus B."/>
            <person name="Baldrian P."/>
            <person name="Stursova M."/>
            <person name="Weitz H."/>
            <person name="Taylor A."/>
            <person name="Grigoriev I.V."/>
            <person name="Nagy L.G."/>
            <person name="Martin F."/>
            <person name="Kauserud H."/>
        </authorList>
    </citation>
    <scope>NUCLEOTIDE SEQUENCE</scope>
    <source>
        <strain evidence="2">CBHHK188m</strain>
    </source>
</reference>
<dbReference type="Proteomes" id="UP001215280">
    <property type="component" value="Unassembled WGS sequence"/>
</dbReference>
<feature type="region of interest" description="Disordered" evidence="1">
    <location>
        <begin position="302"/>
        <end position="339"/>
    </location>
</feature>
<dbReference type="EMBL" id="JARJLG010000098">
    <property type="protein sequence ID" value="KAJ7746432.1"/>
    <property type="molecule type" value="Genomic_DNA"/>
</dbReference>
<feature type="region of interest" description="Disordered" evidence="1">
    <location>
        <begin position="105"/>
        <end position="124"/>
    </location>
</feature>
<feature type="compositionally biased region" description="Polar residues" evidence="1">
    <location>
        <begin position="105"/>
        <end position="118"/>
    </location>
</feature>
<feature type="compositionally biased region" description="Basic residues" evidence="1">
    <location>
        <begin position="302"/>
        <end position="315"/>
    </location>
</feature>
<name>A0AAD7IM86_9AGAR</name>
<accession>A0AAD7IM86</accession>
<sequence length="460" mass="51261">MSSVPTLHIPFGFASPALSVILQIPNEVILYGQKPGIRHPVPPSSKSSSKQDKENNGKNDAPGKSKSDKSKSDIIVLDDEDSDAGAPNGHDSEVEDVSEMTVLQTKIKQNRRSASSIRLTPKTELDTLPARTSEFLKSREASRKRDQSKTSSVLFKVSLFLQKDNGRKIGTRVPLQSRSFQLDESMEHALSKLVDMFNESDGMWAKEYPGKKFTFSDVQFTFTATSGVGIPLKYMSSECTVSMFWHAFSKQNNQYFKKASIATCTADITMLVPVELTLDPLPSEDSDVDLFDEILSTKKKRRKLSQKSGPKKKKVKKEEDNDSFAIKDEPAENEMPKANSGVPRVLHLTSPVVFTKQVYSNSLDEVSEGTEFHGFRDLCSKSTPLLGTYFQLSSNGEQYLARRLESAHFQFSPDSELAAARAELSQAHQLKVLLDELTGKYGVDVPELFRKYFLTNSSQS</sequence>
<organism evidence="2 3">
    <name type="scientific">Mycena maculata</name>
    <dbReference type="NCBI Taxonomy" id="230809"/>
    <lineage>
        <taxon>Eukaryota</taxon>
        <taxon>Fungi</taxon>
        <taxon>Dikarya</taxon>
        <taxon>Basidiomycota</taxon>
        <taxon>Agaricomycotina</taxon>
        <taxon>Agaricomycetes</taxon>
        <taxon>Agaricomycetidae</taxon>
        <taxon>Agaricales</taxon>
        <taxon>Marasmiineae</taxon>
        <taxon>Mycenaceae</taxon>
        <taxon>Mycena</taxon>
    </lineage>
</organism>
<feature type="region of interest" description="Disordered" evidence="1">
    <location>
        <begin position="34"/>
        <end position="99"/>
    </location>
</feature>
<protein>
    <submittedName>
        <fullName evidence="2">Uncharacterized protein</fullName>
    </submittedName>
</protein>
<feature type="compositionally biased region" description="Basic and acidic residues" evidence="1">
    <location>
        <begin position="49"/>
        <end position="72"/>
    </location>
</feature>